<gene>
    <name evidence="3" type="ORF">MMF94_14360</name>
</gene>
<dbReference type="Proteomes" id="UP001299970">
    <property type="component" value="Unassembled WGS sequence"/>
</dbReference>
<dbReference type="EMBL" id="JAKXMK010000011">
    <property type="protein sequence ID" value="MCH6166869.1"/>
    <property type="molecule type" value="Genomic_DNA"/>
</dbReference>
<reference evidence="3 4" key="1">
    <citation type="submission" date="2022-03" db="EMBL/GenBank/DDBJ databases">
        <title>Pseudonocardia alaer sp. nov., a novel actinomycete isolated from reed forest soil.</title>
        <authorList>
            <person name="Wang L."/>
        </authorList>
    </citation>
    <scope>NUCLEOTIDE SEQUENCE [LARGE SCALE GENOMIC DNA]</scope>
    <source>
        <strain evidence="3 4">Y-16303</strain>
    </source>
</reference>
<comment type="caution">
    <text evidence="3">The sequence shown here is derived from an EMBL/GenBank/DDBJ whole genome shotgun (WGS) entry which is preliminary data.</text>
</comment>
<evidence type="ECO:0000256" key="1">
    <source>
        <dbReference type="SAM" id="MobiDB-lite"/>
    </source>
</evidence>
<sequence length="264" mass="27378">MWEPVGPLPASVYWRRRWVAIASTATVLVIVAWAVVIVVASAATSNTPTTRAAVHSSASAPQQASPSPEVAPASAPPPAQPGTVGPAPTGSSPSSEQLPPPPGAAIAAEQLVPDDTPRQSVPVPPPVPVPPTGPVPCTNAMLTVGAEIDRPEHRVVDRPVLRLVVTNVSDQPCIRDLDSARQEIVVWGPGGARIWSSNDCVNASTSDLRTLVPGQPVAFAVRWAGRTSTPGCAAPRTVVPPGSYNVMTRVDDAISAATPFRRLP</sequence>
<keyword evidence="2" id="KW-1133">Transmembrane helix</keyword>
<keyword evidence="2" id="KW-0812">Transmembrane</keyword>
<accession>A0ABS9TEA6</accession>
<feature type="compositionally biased region" description="Pro residues" evidence="1">
    <location>
        <begin position="122"/>
        <end position="134"/>
    </location>
</feature>
<keyword evidence="4" id="KW-1185">Reference proteome</keyword>
<feature type="region of interest" description="Disordered" evidence="1">
    <location>
        <begin position="115"/>
        <end position="134"/>
    </location>
</feature>
<feature type="compositionally biased region" description="Low complexity" evidence="1">
    <location>
        <begin position="53"/>
        <end position="73"/>
    </location>
</feature>
<name>A0ABS9TEA6_9PSEU</name>
<feature type="region of interest" description="Disordered" evidence="1">
    <location>
        <begin position="53"/>
        <end position="104"/>
    </location>
</feature>
<dbReference type="RefSeq" id="WP_241036897.1">
    <property type="nucleotide sequence ID" value="NZ_BAAAJF010000036.1"/>
</dbReference>
<keyword evidence="2" id="KW-0472">Membrane</keyword>
<evidence type="ECO:0000313" key="4">
    <source>
        <dbReference type="Proteomes" id="UP001299970"/>
    </source>
</evidence>
<feature type="transmembrane region" description="Helical" evidence="2">
    <location>
        <begin position="20"/>
        <end position="43"/>
    </location>
</feature>
<evidence type="ECO:0000313" key="3">
    <source>
        <dbReference type="EMBL" id="MCH6166869.1"/>
    </source>
</evidence>
<evidence type="ECO:0000256" key="2">
    <source>
        <dbReference type="SAM" id="Phobius"/>
    </source>
</evidence>
<proteinExistence type="predicted"/>
<protein>
    <recommendedName>
        <fullName evidence="5">MucR family transcriptional regulator</fullName>
    </recommendedName>
</protein>
<evidence type="ECO:0008006" key="5">
    <source>
        <dbReference type="Google" id="ProtNLM"/>
    </source>
</evidence>
<organism evidence="3 4">
    <name type="scientific">Pseudonocardia alaniniphila</name>
    <dbReference type="NCBI Taxonomy" id="75291"/>
    <lineage>
        <taxon>Bacteria</taxon>
        <taxon>Bacillati</taxon>
        <taxon>Actinomycetota</taxon>
        <taxon>Actinomycetes</taxon>
        <taxon>Pseudonocardiales</taxon>
        <taxon>Pseudonocardiaceae</taxon>
        <taxon>Pseudonocardia</taxon>
    </lineage>
</organism>